<dbReference type="RefSeq" id="WP_316557498.1">
    <property type="nucleotide sequence ID" value="NZ_CP131059.1"/>
</dbReference>
<gene>
    <name evidence="1" type="ORF">MmiHf6_16480</name>
</gene>
<dbReference type="InterPro" id="IPR029063">
    <property type="entry name" value="SAM-dependent_MTases_sf"/>
</dbReference>
<dbReference type="CDD" id="cd02440">
    <property type="entry name" value="AdoMet_MTases"/>
    <property type="match status" value="1"/>
</dbReference>
<evidence type="ECO:0000313" key="2">
    <source>
        <dbReference type="Proteomes" id="UP001302978"/>
    </source>
</evidence>
<dbReference type="Proteomes" id="UP001302978">
    <property type="component" value="Chromosome"/>
</dbReference>
<protein>
    <recommendedName>
        <fullName evidence="3">Methyltransferase</fullName>
    </recommendedName>
</protein>
<dbReference type="GeneID" id="85196259"/>
<accession>A0AA96VCH4</accession>
<dbReference type="Gene3D" id="3.40.50.150">
    <property type="entry name" value="Vaccinia Virus protein VP39"/>
    <property type="match status" value="1"/>
</dbReference>
<evidence type="ECO:0000313" key="1">
    <source>
        <dbReference type="EMBL" id="WNY24317.1"/>
    </source>
</evidence>
<evidence type="ECO:0008006" key="3">
    <source>
        <dbReference type="Google" id="ProtNLM"/>
    </source>
</evidence>
<dbReference type="EMBL" id="CP131059">
    <property type="protein sequence ID" value="WNY24317.1"/>
    <property type="molecule type" value="Genomic_DNA"/>
</dbReference>
<name>A0AA96VCH4_9EURY</name>
<reference evidence="1 2" key="1">
    <citation type="submission" date="2023-07" db="EMBL/GenBank/DDBJ databases">
        <title>Closed genoem sequence of Methanomicrococcus sp. Hf6.</title>
        <authorList>
            <person name="Poehlein A."/>
            <person name="Protasov E."/>
            <person name="Platt K."/>
            <person name="Reeh H."/>
            <person name="Daniel R."/>
            <person name="Brune A."/>
        </authorList>
    </citation>
    <scope>NUCLEOTIDE SEQUENCE [LARGE SCALE GENOMIC DNA]</scope>
    <source>
        <strain evidence="1 2">Hf6</strain>
    </source>
</reference>
<proteinExistence type="predicted"/>
<keyword evidence="2" id="KW-1185">Reference proteome</keyword>
<dbReference type="AlphaFoldDB" id="A0AA96VCH4"/>
<dbReference type="SUPFAM" id="SSF53335">
    <property type="entry name" value="S-adenosyl-L-methionine-dependent methyltransferases"/>
    <property type="match status" value="1"/>
</dbReference>
<dbReference type="PANTHER" id="PTHR14741:SF32">
    <property type="entry name" value="TRIMETHYLGUANOSINE SYNTHASE"/>
    <property type="match status" value="1"/>
</dbReference>
<dbReference type="Pfam" id="PF09445">
    <property type="entry name" value="Methyltransf_15"/>
    <property type="match status" value="1"/>
</dbReference>
<organism evidence="1 2">
    <name type="scientific">Methanimicrococcus hongohii</name>
    <dbReference type="NCBI Taxonomy" id="3028295"/>
    <lineage>
        <taxon>Archaea</taxon>
        <taxon>Methanobacteriati</taxon>
        <taxon>Methanobacteriota</taxon>
        <taxon>Stenosarchaea group</taxon>
        <taxon>Methanomicrobia</taxon>
        <taxon>Methanosarcinales</taxon>
        <taxon>Methanosarcinaceae</taxon>
        <taxon>Methanimicrococcus</taxon>
    </lineage>
</organism>
<dbReference type="PANTHER" id="PTHR14741">
    <property type="entry name" value="S-ADENOSYLMETHIONINE-DEPENDENT METHYLTRANSFERASE RELATED"/>
    <property type="match status" value="1"/>
</dbReference>
<dbReference type="KEGG" id="mehf:MmiHf6_16480"/>
<sequence length="352" mass="39552">MSQKKIFEKKMSSDKDGLRFATPEPVAKYRAARLACNTIADISCGIGGQTIYFAQRCKHVYAVEIDSQKLEYAKENCAKHGLENITFICGDALDPAVIAQIPQVDVVFSDPARPPEEEMRQVDSLRPGIPMVMEAYAEKTQNFAFEAPPQMPPERIDFDCEKEYISLNGQLNRLTLYFGKGVKRYNRIAVALPEGNALVDAPVELPPLVETDKPMLFMFEPDPAVIAAGLLNELVDDMIKATGGHVRVMKIDKKRTLLTADLLTVNPMNKSNFIVLRIMPFETENDYAEINEFLKKSNVGKVTLRGSIDPKDYWGIRNQLEANLDGSKKVHLFLRETESGQKEAILCELIYE</sequence>
<dbReference type="InterPro" id="IPR019012">
    <property type="entry name" value="RNA_cap_Gua-N2-MeTrfase"/>
</dbReference>
<dbReference type="GO" id="GO:0071164">
    <property type="term" value="F:RNA cap trimethylguanosine synthase activity"/>
    <property type="evidence" value="ECO:0007669"/>
    <property type="project" value="TreeGrafter"/>
</dbReference>